<name>A0A1G4MD04_LACFM</name>
<dbReference type="PIRSF" id="PIRSF000894">
    <property type="entry name" value="Acid_phosphatase"/>
    <property type="match status" value="1"/>
</dbReference>
<comment type="catalytic activity">
    <reaction evidence="1">
        <text>a phosphate monoester + H2O = an alcohol + phosphate</text>
        <dbReference type="Rhea" id="RHEA:15017"/>
        <dbReference type="ChEBI" id="CHEBI:15377"/>
        <dbReference type="ChEBI" id="CHEBI:30879"/>
        <dbReference type="ChEBI" id="CHEBI:43474"/>
        <dbReference type="ChEBI" id="CHEBI:67140"/>
        <dbReference type="EC" id="3.1.3.2"/>
    </reaction>
</comment>
<dbReference type="Pfam" id="PF00328">
    <property type="entry name" value="His_Phos_2"/>
    <property type="match status" value="1"/>
</dbReference>
<dbReference type="Gene3D" id="3.40.50.1240">
    <property type="entry name" value="Phosphoglycerate mutase-like"/>
    <property type="match status" value="1"/>
</dbReference>
<dbReference type="InterPro" id="IPR016274">
    <property type="entry name" value="Histidine_acid_Pase_euk"/>
</dbReference>
<protein>
    <recommendedName>
        <fullName evidence="3">acid phosphatase</fullName>
        <ecNumber evidence="3">3.1.3.2</ecNumber>
    </recommendedName>
</protein>
<feature type="signal peptide" evidence="8">
    <location>
        <begin position="1"/>
        <end position="15"/>
    </location>
</feature>
<dbReference type="InterPro" id="IPR033379">
    <property type="entry name" value="Acid_Pase_AS"/>
</dbReference>
<dbReference type="EMBL" id="LT598488">
    <property type="protein sequence ID" value="SCW01595.1"/>
    <property type="molecule type" value="Genomic_DNA"/>
</dbReference>
<dbReference type="OMA" id="RGYSPFC"/>
<gene>
    <name evidence="9" type="ORF">LAFE_0E03114G</name>
</gene>
<evidence type="ECO:0000256" key="3">
    <source>
        <dbReference type="ARBA" id="ARBA00012646"/>
    </source>
</evidence>
<dbReference type="CDD" id="cd07061">
    <property type="entry name" value="HP_HAP_like"/>
    <property type="match status" value="1"/>
</dbReference>
<evidence type="ECO:0000256" key="2">
    <source>
        <dbReference type="ARBA" id="ARBA00005375"/>
    </source>
</evidence>
<dbReference type="PANTHER" id="PTHR20963:SF18">
    <property type="entry name" value="ACID PHOSPHATASE PHO11-RELATED"/>
    <property type="match status" value="1"/>
</dbReference>
<evidence type="ECO:0000256" key="4">
    <source>
        <dbReference type="ARBA" id="ARBA00022801"/>
    </source>
</evidence>
<dbReference type="PROSITE" id="PS00778">
    <property type="entry name" value="HIS_ACID_PHOSPHAT_2"/>
    <property type="match status" value="1"/>
</dbReference>
<reference evidence="10" key="1">
    <citation type="submission" date="2016-03" db="EMBL/GenBank/DDBJ databases">
        <authorList>
            <person name="Devillers H."/>
        </authorList>
    </citation>
    <scope>NUCLEOTIDE SEQUENCE [LARGE SCALE GENOMIC DNA]</scope>
</reference>
<dbReference type="PROSITE" id="PS00616">
    <property type="entry name" value="HIS_ACID_PHOSPHAT_1"/>
    <property type="match status" value="1"/>
</dbReference>
<keyword evidence="8" id="KW-0732">Signal</keyword>
<dbReference type="PANTHER" id="PTHR20963">
    <property type="entry name" value="MULTIPLE INOSITOL POLYPHOSPHATE PHOSPHATASE-RELATED"/>
    <property type="match status" value="1"/>
</dbReference>
<dbReference type="Proteomes" id="UP000190831">
    <property type="component" value="Chromosome E"/>
</dbReference>
<dbReference type="InterPro" id="IPR000560">
    <property type="entry name" value="His_Pase_clade-2"/>
</dbReference>
<evidence type="ECO:0000256" key="7">
    <source>
        <dbReference type="PIRSR" id="PIRSR000894-2"/>
    </source>
</evidence>
<keyword evidence="4" id="KW-0378">Hydrolase</keyword>
<feature type="active site" description="Nucleophile" evidence="6">
    <location>
        <position position="74"/>
    </location>
</feature>
<feature type="active site" description="Proton donor" evidence="6">
    <location>
        <position position="337"/>
    </location>
</feature>
<sequence>MLLASLLLVPFLAEAAPISSIADPIGFPDYASHEHLFPYMGGSGPHFSYPLSYGIPKEVPEQCTMKQIQLMARHGERYPTLKTGTKIMDVYKKISKFSSKLNGSLSFIDEDYEFFIQDTNNYEELTTFENSLDPINPYTGMQDAQTHAKEFLYQYGDMLENSTSFPIFTSNSKRVHDTANYFAKSLGDKYNVSLQIIDEDESSGANTLTTAESCSTYNKTANAGITGQYSEDYLKTIAKRLNAENKGLNLTSSDATYLFGWCAFETNVKGYSDMCDVFTPEEFAYYAYEDDLTNYYAYGPGYDLAKVVGSVNFNASVELLKQSEDLDLKVWLSFTHDNNIVAYLASVGLFDDNQPLPVDHVPIRNHIYHKSWMVPQGARVYTQLYECSNSTYVRYVVNDVVIPIEKCSDGPGMSCEFSKFLEYAEDRLDGMNYVDSCDITSTSNQTSLTFYWDYESKNYNASLIQS</sequence>
<organism evidence="9 10">
    <name type="scientific">Lachancea fermentati</name>
    <name type="common">Zygosaccharomyces fermentati</name>
    <dbReference type="NCBI Taxonomy" id="4955"/>
    <lineage>
        <taxon>Eukaryota</taxon>
        <taxon>Fungi</taxon>
        <taxon>Dikarya</taxon>
        <taxon>Ascomycota</taxon>
        <taxon>Saccharomycotina</taxon>
        <taxon>Saccharomycetes</taxon>
        <taxon>Saccharomycetales</taxon>
        <taxon>Saccharomycetaceae</taxon>
        <taxon>Lachancea</taxon>
    </lineage>
</organism>
<evidence type="ECO:0000313" key="10">
    <source>
        <dbReference type="Proteomes" id="UP000190831"/>
    </source>
</evidence>
<feature type="chain" id="PRO_5012294670" description="acid phosphatase" evidence="8">
    <location>
        <begin position="16"/>
        <end position="466"/>
    </location>
</feature>
<dbReference type="SUPFAM" id="SSF53254">
    <property type="entry name" value="Phosphoglycerate mutase-like"/>
    <property type="match status" value="1"/>
</dbReference>
<dbReference type="GO" id="GO:0003993">
    <property type="term" value="F:acid phosphatase activity"/>
    <property type="evidence" value="ECO:0007669"/>
    <property type="project" value="UniProtKB-EC"/>
</dbReference>
<feature type="disulfide bond" evidence="7">
    <location>
        <begin position="407"/>
        <end position="415"/>
    </location>
</feature>
<dbReference type="AlphaFoldDB" id="A0A1G4MD04"/>
<keyword evidence="7" id="KW-1015">Disulfide bond</keyword>
<feature type="disulfide bond" evidence="7">
    <location>
        <begin position="63"/>
        <end position="387"/>
    </location>
</feature>
<proteinExistence type="inferred from homology"/>
<evidence type="ECO:0000256" key="8">
    <source>
        <dbReference type="SAM" id="SignalP"/>
    </source>
</evidence>
<dbReference type="STRING" id="4955.A0A1G4MD04"/>
<evidence type="ECO:0000313" key="9">
    <source>
        <dbReference type="EMBL" id="SCW01595.1"/>
    </source>
</evidence>
<keyword evidence="5" id="KW-0325">Glycoprotein</keyword>
<dbReference type="GO" id="GO:0009277">
    <property type="term" value="C:fungal-type cell wall"/>
    <property type="evidence" value="ECO:0007669"/>
    <property type="project" value="TreeGrafter"/>
</dbReference>
<dbReference type="InterPro" id="IPR029033">
    <property type="entry name" value="His_PPase_superfam"/>
</dbReference>
<accession>A0A1G4MD04</accession>
<evidence type="ECO:0000256" key="1">
    <source>
        <dbReference type="ARBA" id="ARBA00000032"/>
    </source>
</evidence>
<feature type="disulfide bond" evidence="7">
    <location>
        <begin position="262"/>
        <end position="275"/>
    </location>
</feature>
<dbReference type="EC" id="3.1.3.2" evidence="3"/>
<dbReference type="OrthoDB" id="6509975at2759"/>
<comment type="similarity">
    <text evidence="2">Belongs to the histidine acid phosphatase family.</text>
</comment>
<evidence type="ECO:0000256" key="5">
    <source>
        <dbReference type="ARBA" id="ARBA00023180"/>
    </source>
</evidence>
<evidence type="ECO:0000256" key="6">
    <source>
        <dbReference type="PIRSR" id="PIRSR000894-1"/>
    </source>
</evidence>
<keyword evidence="10" id="KW-1185">Reference proteome</keyword>